<evidence type="ECO:0000313" key="6">
    <source>
        <dbReference type="Proteomes" id="UP000078596"/>
    </source>
</evidence>
<dbReference type="InterPro" id="IPR018702">
    <property type="entry name" value="DUF2207"/>
</dbReference>
<keyword evidence="2" id="KW-1133">Transmembrane helix</keyword>
<keyword evidence="6" id="KW-1185">Reference proteome</keyword>
<dbReference type="Proteomes" id="UP000078596">
    <property type="component" value="Chromosome"/>
</dbReference>
<keyword evidence="2" id="KW-0812">Transmembrane</keyword>
<sequence length="642" mass="70080">MHLLLLFLLLPGFWIAGTVAALADERILDFDSAVVVEPDGGLQVRETLRVRAEGRSIRHGIYRDLPLRYRTLLGLYRRVGFSLAQVLLDGQPVAWHTKTQRNGIRIYIGQQNRLLNPGIHTYTLVYRTDRQLGVFSDHDELYWNVTGTDWKFPIDHARATVTLPDGVPRDAIRVEGYTGPQGAKGQDYTAKVTTEGLAEFATTRPLPPHTGLTIVVSWPKGFVREPSRETRLGWWLEDNRSALIAGGGLILLLGYFLIAWYRVGRDPEAGVIIPRYSPPDGLSPAAMRFVRNMGYDNKTFAAALVGLAAKGYCTIDEQDGDYTLTRLDAESPPSLTTSEAALNQALQSWPRHFRFRQENHAEIQTVRKTHEKALRREYAARNFRLNATYLWIGVALLVVSYATALLTLPDTEDKSLGLFLSLWLTIWSFGVYMLVARAIGAWRQVGSPGGNFLNLLGALGATLFALPFIGGEVFGIVMLVRGIGILVALLLVSGIGLILLFHHLLKAPTLLGRRLLDRIEGFRLYLSVAEASDLKMTYSPRVDRQMFETYLPYAMALDVEDAWTRRFAQSLRDSGTSPDTYAGPAWYGGYLGGNALSGLSSGFSSAMSNAIAAAATPPGSSSGSGGGGSSGGGGGGGGGGGW</sequence>
<feature type="domain" description="Predicted membrane protein YciQ-like C-terminal" evidence="4">
    <location>
        <begin position="455"/>
        <end position="567"/>
    </location>
</feature>
<feature type="transmembrane region" description="Helical" evidence="2">
    <location>
        <begin position="389"/>
        <end position="408"/>
    </location>
</feature>
<dbReference type="Pfam" id="PF20990">
    <property type="entry name" value="DUF2207_C"/>
    <property type="match status" value="2"/>
</dbReference>
<feature type="transmembrane region" description="Helical" evidence="2">
    <location>
        <begin position="452"/>
        <end position="477"/>
    </location>
</feature>
<dbReference type="AlphaFoldDB" id="A0A191ZKI9"/>
<name>A0A191ZKI9_9GAMM</name>
<reference evidence="5 6" key="1">
    <citation type="submission" date="2016-06" db="EMBL/GenBank/DDBJ databases">
        <title>Insight into the functional genes involving in sulfur oxidation in Pearl River water.</title>
        <authorList>
            <person name="Luo J."/>
            <person name="Tan X."/>
            <person name="Lin W."/>
        </authorList>
    </citation>
    <scope>NUCLEOTIDE SEQUENCE [LARGE SCALE GENOMIC DNA]</scope>
    <source>
        <strain evidence="5 6">LS2</strain>
    </source>
</reference>
<feature type="compositionally biased region" description="Gly residues" evidence="1">
    <location>
        <begin position="622"/>
        <end position="642"/>
    </location>
</feature>
<evidence type="ECO:0000256" key="1">
    <source>
        <dbReference type="SAM" id="MobiDB-lite"/>
    </source>
</evidence>
<evidence type="ECO:0000259" key="3">
    <source>
        <dbReference type="Pfam" id="PF09972"/>
    </source>
</evidence>
<feature type="transmembrane region" description="Helical" evidence="2">
    <location>
        <begin position="420"/>
        <end position="440"/>
    </location>
</feature>
<evidence type="ECO:0008006" key="7">
    <source>
        <dbReference type="Google" id="ProtNLM"/>
    </source>
</evidence>
<organism evidence="5 6">
    <name type="scientific">Halothiobacillus diazotrophicus</name>
    <dbReference type="NCBI Taxonomy" id="1860122"/>
    <lineage>
        <taxon>Bacteria</taxon>
        <taxon>Pseudomonadati</taxon>
        <taxon>Pseudomonadota</taxon>
        <taxon>Gammaproteobacteria</taxon>
        <taxon>Chromatiales</taxon>
        <taxon>Halothiobacillaceae</taxon>
        <taxon>Halothiobacillus</taxon>
    </lineage>
</organism>
<feature type="region of interest" description="Disordered" evidence="1">
    <location>
        <begin position="614"/>
        <end position="642"/>
    </location>
</feature>
<dbReference type="KEGG" id="haz:A9404_07975"/>
<gene>
    <name evidence="5" type="ORF">A9404_07975</name>
</gene>
<evidence type="ECO:0000313" key="5">
    <source>
        <dbReference type="EMBL" id="ANJ68363.1"/>
    </source>
</evidence>
<proteinExistence type="predicted"/>
<feature type="transmembrane region" description="Helical" evidence="2">
    <location>
        <begin position="483"/>
        <end position="505"/>
    </location>
</feature>
<evidence type="ECO:0000259" key="4">
    <source>
        <dbReference type="Pfam" id="PF20990"/>
    </source>
</evidence>
<dbReference type="EMBL" id="CP016027">
    <property type="protein sequence ID" value="ANJ68363.1"/>
    <property type="molecule type" value="Genomic_DNA"/>
</dbReference>
<dbReference type="InterPro" id="IPR048389">
    <property type="entry name" value="YciQ-like_C"/>
</dbReference>
<protein>
    <recommendedName>
        <fullName evidence="7">DUF2207 domain-containing protein</fullName>
    </recommendedName>
</protein>
<feature type="domain" description="DUF2207" evidence="3">
    <location>
        <begin position="26"/>
        <end position="218"/>
    </location>
</feature>
<feature type="domain" description="Predicted membrane protein YciQ-like C-terminal" evidence="4">
    <location>
        <begin position="274"/>
        <end position="446"/>
    </location>
</feature>
<evidence type="ECO:0000256" key="2">
    <source>
        <dbReference type="SAM" id="Phobius"/>
    </source>
</evidence>
<dbReference type="Pfam" id="PF09972">
    <property type="entry name" value="DUF2207"/>
    <property type="match status" value="1"/>
</dbReference>
<accession>A0A191ZKI9</accession>
<dbReference type="STRING" id="1860122.A9404_07975"/>
<keyword evidence="2" id="KW-0472">Membrane</keyword>
<feature type="transmembrane region" description="Helical" evidence="2">
    <location>
        <begin position="242"/>
        <end position="261"/>
    </location>
</feature>